<dbReference type="AlphaFoldDB" id="A0A6A8D8G2"/>
<dbReference type="InterPro" id="IPR010920">
    <property type="entry name" value="LSM_dom_sf"/>
</dbReference>
<keyword evidence="5 7" id="KW-1133">Transmembrane helix</keyword>
<dbReference type="InterPro" id="IPR023408">
    <property type="entry name" value="MscS_beta-dom_sf"/>
</dbReference>
<dbReference type="Gene3D" id="1.10.287.1260">
    <property type="match status" value="1"/>
</dbReference>
<evidence type="ECO:0000259" key="10">
    <source>
        <dbReference type="Pfam" id="PF21088"/>
    </source>
</evidence>
<feature type="domain" description="Mechanosensitive ion channel MscS C-terminal" evidence="9">
    <location>
        <begin position="185"/>
        <end position="267"/>
    </location>
</feature>
<dbReference type="FunFam" id="1.10.287.1260:FF:000005">
    <property type="entry name" value="Mechanosensitive ion channel family protein"/>
    <property type="match status" value="1"/>
</dbReference>
<dbReference type="InterPro" id="IPR006685">
    <property type="entry name" value="MscS_channel_2nd"/>
</dbReference>
<dbReference type="InterPro" id="IPR011014">
    <property type="entry name" value="MscS_channel_TM-2"/>
</dbReference>
<dbReference type="InterPro" id="IPR011066">
    <property type="entry name" value="MscS_channel_C_sf"/>
</dbReference>
<dbReference type="EMBL" id="WJNG01000002">
    <property type="protein sequence ID" value="MRH41878.1"/>
    <property type="molecule type" value="Genomic_DNA"/>
</dbReference>
<evidence type="ECO:0000259" key="9">
    <source>
        <dbReference type="Pfam" id="PF21082"/>
    </source>
</evidence>
<dbReference type="Pfam" id="PF00924">
    <property type="entry name" value="MS_channel_2nd"/>
    <property type="match status" value="1"/>
</dbReference>
<evidence type="ECO:0000259" key="8">
    <source>
        <dbReference type="Pfam" id="PF00924"/>
    </source>
</evidence>
<dbReference type="Gene3D" id="2.30.30.60">
    <property type="match status" value="1"/>
</dbReference>
<sequence>MNLFEEGLEFNFAELLEIIIGKGLKIALLVIALLIITPIGKKIISKAIAKASNKEKISEGRIKTLDKLLVNVYTYTLTFIFIVMLFGVFDLDLGPLLAAAGVVGLAIGFGAQGLVSDIVTGFFLLLERQIEVDEYVTAGGFNGIVEEVGLRTTKIRSFDGTLNFVPNRDVAGVSNHSRGTMRALVDIGISYDDNIDQAMQVLQKVCDEFKDDERFVDGPDVLGVQSFGSSEVVLRILGRTENMLQWSAERDMRKRIKEVFDEAGIEIPFPHQVNISKDA</sequence>
<dbReference type="RefSeq" id="WP_153735490.1">
    <property type="nucleotide sequence ID" value="NZ_WJNG01000002.1"/>
</dbReference>
<dbReference type="Pfam" id="PF21082">
    <property type="entry name" value="MS_channel_3rd"/>
    <property type="match status" value="1"/>
</dbReference>
<feature type="transmembrane region" description="Helical" evidence="7">
    <location>
        <begin position="95"/>
        <end position="126"/>
    </location>
</feature>
<reference evidence="11" key="1">
    <citation type="submission" date="2019-11" db="EMBL/GenBank/DDBJ databases">
        <authorList>
            <person name="Li J."/>
        </authorList>
    </citation>
    <scope>NUCLEOTIDE SEQUENCE</scope>
    <source>
        <strain evidence="11">B6B</strain>
    </source>
</reference>
<proteinExistence type="inferred from homology"/>
<evidence type="ECO:0000256" key="6">
    <source>
        <dbReference type="ARBA" id="ARBA00023136"/>
    </source>
</evidence>
<evidence type="ECO:0000256" key="5">
    <source>
        <dbReference type="ARBA" id="ARBA00022989"/>
    </source>
</evidence>
<dbReference type="Pfam" id="PF21088">
    <property type="entry name" value="MS_channel_1st"/>
    <property type="match status" value="1"/>
</dbReference>
<keyword evidence="3" id="KW-1003">Cell membrane</keyword>
<dbReference type="PANTHER" id="PTHR30460:SF0">
    <property type="entry name" value="MODERATE CONDUCTANCE MECHANOSENSITIVE CHANNEL YBIO"/>
    <property type="match status" value="1"/>
</dbReference>
<dbReference type="SUPFAM" id="SSF82861">
    <property type="entry name" value="Mechanosensitive channel protein MscS (YggB), transmembrane region"/>
    <property type="match status" value="1"/>
</dbReference>
<comment type="caution">
    <text evidence="11">The sequence shown here is derived from an EMBL/GenBank/DDBJ whole genome shotgun (WGS) entry which is preliminary data.</text>
</comment>
<evidence type="ECO:0000313" key="12">
    <source>
        <dbReference type="Proteomes" id="UP000799092"/>
    </source>
</evidence>
<dbReference type="Gene3D" id="3.30.70.100">
    <property type="match status" value="1"/>
</dbReference>
<feature type="domain" description="Mechanosensitive ion channel MscS" evidence="8">
    <location>
        <begin position="114"/>
        <end position="178"/>
    </location>
</feature>
<evidence type="ECO:0000256" key="3">
    <source>
        <dbReference type="ARBA" id="ARBA00022475"/>
    </source>
</evidence>
<evidence type="ECO:0000313" key="11">
    <source>
        <dbReference type="EMBL" id="MRH41878.1"/>
    </source>
</evidence>
<dbReference type="GO" id="GO:0005886">
    <property type="term" value="C:plasma membrane"/>
    <property type="evidence" value="ECO:0007669"/>
    <property type="project" value="UniProtKB-SubCell"/>
</dbReference>
<feature type="transmembrane region" description="Helical" evidence="7">
    <location>
        <begin position="68"/>
        <end position="89"/>
    </location>
</feature>
<keyword evidence="4 7" id="KW-0812">Transmembrane</keyword>
<dbReference type="SUPFAM" id="SSF50182">
    <property type="entry name" value="Sm-like ribonucleoproteins"/>
    <property type="match status" value="1"/>
</dbReference>
<dbReference type="SUPFAM" id="SSF82689">
    <property type="entry name" value="Mechanosensitive channel protein MscS (YggB), C-terminal domain"/>
    <property type="match status" value="1"/>
</dbReference>
<organism evidence="11 12">
    <name type="scientific">Aquibacillus halophilus</name>
    <dbReference type="NCBI Taxonomy" id="930132"/>
    <lineage>
        <taxon>Bacteria</taxon>
        <taxon>Bacillati</taxon>
        <taxon>Bacillota</taxon>
        <taxon>Bacilli</taxon>
        <taxon>Bacillales</taxon>
        <taxon>Bacillaceae</taxon>
        <taxon>Aquibacillus</taxon>
    </lineage>
</organism>
<evidence type="ECO:0000256" key="2">
    <source>
        <dbReference type="ARBA" id="ARBA00008017"/>
    </source>
</evidence>
<dbReference type="InterPro" id="IPR049142">
    <property type="entry name" value="MS_channel_1st"/>
</dbReference>
<accession>A0A6A8D8G2</accession>
<evidence type="ECO:0000256" key="7">
    <source>
        <dbReference type="SAM" id="Phobius"/>
    </source>
</evidence>
<dbReference type="OrthoDB" id="9809206at2"/>
<dbReference type="InterPro" id="IPR049278">
    <property type="entry name" value="MS_channel_C"/>
</dbReference>
<evidence type="ECO:0000256" key="4">
    <source>
        <dbReference type="ARBA" id="ARBA00022692"/>
    </source>
</evidence>
<comment type="similarity">
    <text evidence="2">Belongs to the MscS (TC 1.A.23) family.</text>
</comment>
<dbReference type="Proteomes" id="UP000799092">
    <property type="component" value="Unassembled WGS sequence"/>
</dbReference>
<feature type="transmembrane region" description="Helical" evidence="7">
    <location>
        <begin position="12"/>
        <end position="36"/>
    </location>
</feature>
<name>A0A6A8D8G2_9BACI</name>
<dbReference type="GO" id="GO:0008381">
    <property type="term" value="F:mechanosensitive monoatomic ion channel activity"/>
    <property type="evidence" value="ECO:0007669"/>
    <property type="project" value="InterPro"/>
</dbReference>
<protein>
    <submittedName>
        <fullName evidence="11">Mechanosensitive ion channel</fullName>
    </submittedName>
</protein>
<feature type="domain" description="Mechanosensitive ion channel transmembrane helices 2/3" evidence="10">
    <location>
        <begin position="74"/>
        <end position="112"/>
    </location>
</feature>
<dbReference type="PANTHER" id="PTHR30460">
    <property type="entry name" value="MODERATE CONDUCTANCE MECHANOSENSITIVE CHANNEL YBIO"/>
    <property type="match status" value="1"/>
</dbReference>
<evidence type="ECO:0000256" key="1">
    <source>
        <dbReference type="ARBA" id="ARBA00004651"/>
    </source>
</evidence>
<gene>
    <name evidence="11" type="ORF">GH741_04220</name>
</gene>
<keyword evidence="6 7" id="KW-0472">Membrane</keyword>
<keyword evidence="12" id="KW-1185">Reference proteome</keyword>
<comment type="subcellular location">
    <subcellularLocation>
        <location evidence="1">Cell membrane</location>
        <topology evidence="1">Multi-pass membrane protein</topology>
    </subcellularLocation>
</comment>
<dbReference type="InterPro" id="IPR045276">
    <property type="entry name" value="YbiO_bact"/>
</dbReference>